<dbReference type="EMBL" id="SPHZ02000002">
    <property type="protein sequence ID" value="KAF0930650.1"/>
    <property type="molecule type" value="Genomic_DNA"/>
</dbReference>
<evidence type="ECO:0000313" key="3">
    <source>
        <dbReference type="Proteomes" id="UP000479710"/>
    </source>
</evidence>
<reference evidence="2 3" key="1">
    <citation type="submission" date="2019-11" db="EMBL/GenBank/DDBJ databases">
        <title>Whole genome sequence of Oryza granulata.</title>
        <authorList>
            <person name="Li W."/>
        </authorList>
    </citation>
    <scope>NUCLEOTIDE SEQUENCE [LARGE SCALE GENOMIC DNA]</scope>
    <source>
        <strain evidence="3">cv. Menghai</strain>
        <tissue evidence="2">Leaf</tissue>
    </source>
</reference>
<dbReference type="Proteomes" id="UP000479710">
    <property type="component" value="Unassembled WGS sequence"/>
</dbReference>
<feature type="region of interest" description="Disordered" evidence="1">
    <location>
        <begin position="203"/>
        <end position="240"/>
    </location>
</feature>
<dbReference type="OrthoDB" id="10526789at2759"/>
<protein>
    <submittedName>
        <fullName evidence="2">Uncharacterized protein</fullName>
    </submittedName>
</protein>
<dbReference type="PANTHER" id="PTHR33890:SF5">
    <property type="entry name" value="OS10G0571000 PROTEIN"/>
    <property type="match status" value="1"/>
</dbReference>
<name>A0A6G1F176_9ORYZ</name>
<sequence length="240" mass="25796">MATEYLADPKPPSPEHADWAASVEAAALEMADMFASRLGDLRRGLCVLAGTGRPEEAVFRKHVACADALRAEAAELASATRRLQDNHLWSLAARDDLVDPEVAELITTIHEAMESELRDGNVPTPEELAEATRFEGFVAVLVVQKTTALKEKLTRGAAAFAGTPGEEALVQALDKHAAAAEAELAAARAFVTAMRRYRALFAEANNPAASPVHKRPAPETEEDPAGPRQRRRTSHSGSQD</sequence>
<keyword evidence="3" id="KW-1185">Reference proteome</keyword>
<accession>A0A6G1F176</accession>
<gene>
    <name evidence="2" type="ORF">E2562_034184</name>
</gene>
<evidence type="ECO:0000256" key="1">
    <source>
        <dbReference type="SAM" id="MobiDB-lite"/>
    </source>
</evidence>
<dbReference type="AlphaFoldDB" id="A0A6G1F176"/>
<evidence type="ECO:0000313" key="2">
    <source>
        <dbReference type="EMBL" id="KAF0930650.1"/>
    </source>
</evidence>
<organism evidence="2 3">
    <name type="scientific">Oryza meyeriana var. granulata</name>
    <dbReference type="NCBI Taxonomy" id="110450"/>
    <lineage>
        <taxon>Eukaryota</taxon>
        <taxon>Viridiplantae</taxon>
        <taxon>Streptophyta</taxon>
        <taxon>Embryophyta</taxon>
        <taxon>Tracheophyta</taxon>
        <taxon>Spermatophyta</taxon>
        <taxon>Magnoliopsida</taxon>
        <taxon>Liliopsida</taxon>
        <taxon>Poales</taxon>
        <taxon>Poaceae</taxon>
        <taxon>BOP clade</taxon>
        <taxon>Oryzoideae</taxon>
        <taxon>Oryzeae</taxon>
        <taxon>Oryzinae</taxon>
        <taxon>Oryza</taxon>
        <taxon>Oryza meyeriana</taxon>
    </lineage>
</organism>
<dbReference type="PANTHER" id="PTHR33890">
    <property type="entry name" value="OS10G0571000 PROTEIN"/>
    <property type="match status" value="1"/>
</dbReference>
<proteinExistence type="predicted"/>
<comment type="caution">
    <text evidence="2">The sequence shown here is derived from an EMBL/GenBank/DDBJ whole genome shotgun (WGS) entry which is preliminary data.</text>
</comment>